<evidence type="ECO:0000256" key="2">
    <source>
        <dbReference type="ARBA" id="ARBA00022940"/>
    </source>
</evidence>
<keyword evidence="4" id="KW-0732">Signal</keyword>
<dbReference type="AlphaFoldDB" id="U4LND7"/>
<evidence type="ECO:0000313" key="7">
    <source>
        <dbReference type="Proteomes" id="UP000018144"/>
    </source>
</evidence>
<sequence>MQFTTILSVGITVFGLLNTGAFAAPQPLPEAHAVSDPEANADRLAGMDAAQLQKRGFGCNGPWDEDDMKCHNHCKTIKGYKGGYCASAGFVCKCY</sequence>
<dbReference type="Gene3D" id="3.30.30.10">
    <property type="entry name" value="Knottin, scorpion toxin-like"/>
    <property type="match status" value="1"/>
</dbReference>
<keyword evidence="2" id="KW-0929">Antimicrobial</keyword>
<evidence type="ECO:0000259" key="5">
    <source>
        <dbReference type="PROSITE" id="PS51378"/>
    </source>
</evidence>
<comment type="similarity">
    <text evidence="1">Belongs to the invertebrate defensin family.</text>
</comment>
<dbReference type="InterPro" id="IPR003614">
    <property type="entry name" value="Knottins"/>
</dbReference>
<reference evidence="6 7" key="1">
    <citation type="journal article" date="2013" name="PLoS Genet.">
        <title>The genome and development-dependent transcriptomes of Pyronema confluens: a window into fungal evolution.</title>
        <authorList>
            <person name="Traeger S."/>
            <person name="Altegoer F."/>
            <person name="Freitag M."/>
            <person name="Gabaldon T."/>
            <person name="Kempken F."/>
            <person name="Kumar A."/>
            <person name="Marcet-Houben M."/>
            <person name="Poggeler S."/>
            <person name="Stajich J.E."/>
            <person name="Nowrousian M."/>
        </authorList>
    </citation>
    <scope>NUCLEOTIDE SEQUENCE [LARGE SCALE GENOMIC DNA]</scope>
    <source>
        <strain evidence="7">CBS 100304</strain>
        <tissue evidence="6">Vegetative mycelium</tissue>
    </source>
</reference>
<evidence type="ECO:0000256" key="1">
    <source>
        <dbReference type="ARBA" id="ARBA00007085"/>
    </source>
</evidence>
<dbReference type="GO" id="GO:0006952">
    <property type="term" value="P:defense response"/>
    <property type="evidence" value="ECO:0007669"/>
    <property type="project" value="UniProtKB-KW"/>
</dbReference>
<evidence type="ECO:0000256" key="3">
    <source>
        <dbReference type="ARBA" id="ARBA00023157"/>
    </source>
</evidence>
<dbReference type="EMBL" id="HF936162">
    <property type="protein sequence ID" value="CCX33670.1"/>
    <property type="molecule type" value="Genomic_DNA"/>
</dbReference>
<dbReference type="OrthoDB" id="4187789at2759"/>
<organism evidence="6 7">
    <name type="scientific">Pyronema omphalodes (strain CBS 100304)</name>
    <name type="common">Pyronema confluens</name>
    <dbReference type="NCBI Taxonomy" id="1076935"/>
    <lineage>
        <taxon>Eukaryota</taxon>
        <taxon>Fungi</taxon>
        <taxon>Dikarya</taxon>
        <taxon>Ascomycota</taxon>
        <taxon>Pezizomycotina</taxon>
        <taxon>Pezizomycetes</taxon>
        <taxon>Pezizales</taxon>
        <taxon>Pyronemataceae</taxon>
        <taxon>Pyronema</taxon>
    </lineage>
</organism>
<dbReference type="eggNOG" id="ENOG502SVYN">
    <property type="taxonomic scope" value="Eukaryota"/>
</dbReference>
<feature type="signal peptide" evidence="4">
    <location>
        <begin position="1"/>
        <end position="23"/>
    </location>
</feature>
<evidence type="ECO:0000313" key="6">
    <source>
        <dbReference type="EMBL" id="CCX33670.1"/>
    </source>
</evidence>
<proteinExistence type="inferred from homology"/>
<keyword evidence="3" id="KW-1015">Disulfide bond</keyword>
<evidence type="ECO:0000256" key="4">
    <source>
        <dbReference type="SAM" id="SignalP"/>
    </source>
</evidence>
<accession>U4LND7</accession>
<dbReference type="CDD" id="cd00107">
    <property type="entry name" value="Knot1"/>
    <property type="match status" value="1"/>
</dbReference>
<protein>
    <submittedName>
        <fullName evidence="6">Similar to Plectasin acc. no. Q53I06</fullName>
    </submittedName>
</protein>
<dbReference type="SUPFAM" id="SSF57095">
    <property type="entry name" value="Scorpion toxin-like"/>
    <property type="match status" value="1"/>
</dbReference>
<keyword evidence="7" id="KW-1185">Reference proteome</keyword>
<feature type="chain" id="PRO_5004651605" evidence="4">
    <location>
        <begin position="24"/>
        <end position="95"/>
    </location>
</feature>
<feature type="domain" description="Invertebrate defensins family profile" evidence="5">
    <location>
        <begin position="56"/>
        <end position="95"/>
    </location>
</feature>
<dbReference type="PROSITE" id="PS51378">
    <property type="entry name" value="INVERT_DEFENSINS"/>
    <property type="match status" value="1"/>
</dbReference>
<dbReference type="InterPro" id="IPR036574">
    <property type="entry name" value="Scorpion_toxin-like_sf"/>
</dbReference>
<keyword evidence="2" id="KW-0211">Defensin</keyword>
<name>U4LND7_PYROM</name>
<dbReference type="Pfam" id="PF01097">
    <property type="entry name" value="Defensin_2"/>
    <property type="match status" value="1"/>
</dbReference>
<dbReference type="InterPro" id="IPR001542">
    <property type="entry name" value="Defensin_invertebrate/fungal"/>
</dbReference>
<gene>
    <name evidence="6" type="ORF">PCON_01608</name>
</gene>
<dbReference type="Proteomes" id="UP000018144">
    <property type="component" value="Unassembled WGS sequence"/>
</dbReference>